<proteinExistence type="predicted"/>
<gene>
    <name evidence="2" type="ORF">GCM10025866_10180</name>
</gene>
<dbReference type="Proteomes" id="UP001321498">
    <property type="component" value="Chromosome"/>
</dbReference>
<dbReference type="PANTHER" id="PTHR30033">
    <property type="entry name" value="FLAGELLAR HOOK-ASSOCIATED PROTEIN 1"/>
    <property type="match status" value="1"/>
</dbReference>
<keyword evidence="3" id="KW-1185">Reference proteome</keyword>
<dbReference type="EMBL" id="AP027731">
    <property type="protein sequence ID" value="BDZ45109.1"/>
    <property type="molecule type" value="Genomic_DNA"/>
</dbReference>
<evidence type="ECO:0000259" key="1">
    <source>
        <dbReference type="Pfam" id="PF00460"/>
    </source>
</evidence>
<dbReference type="PANTHER" id="PTHR30033:SF1">
    <property type="entry name" value="FLAGELLAR HOOK-ASSOCIATED PROTEIN 1"/>
    <property type="match status" value="1"/>
</dbReference>
<dbReference type="RefSeq" id="WP_286278512.1">
    <property type="nucleotide sequence ID" value="NZ_AP027731.1"/>
</dbReference>
<protein>
    <recommendedName>
        <fullName evidence="1">Flagellar basal body rod protein N-terminal domain-containing protein</fullName>
    </recommendedName>
</protein>
<sequence>MSTFGSLQASYTGLQAARAGMDVTGQNIANATTEGYTRQRVSQSAIGSSTAASIFRTGINIGQGVQVTGIERLGDSILDNRVRAASSTMGYWKVASSAMSTIETSSTSPAPTACR</sequence>
<accession>A0ABN6XJM9</accession>
<dbReference type="Pfam" id="PF00460">
    <property type="entry name" value="Flg_bb_rod"/>
    <property type="match status" value="1"/>
</dbReference>
<evidence type="ECO:0000313" key="3">
    <source>
        <dbReference type="Proteomes" id="UP001321498"/>
    </source>
</evidence>
<dbReference type="InterPro" id="IPR002371">
    <property type="entry name" value="FlgK"/>
</dbReference>
<reference evidence="3" key="1">
    <citation type="journal article" date="2019" name="Int. J. Syst. Evol. Microbiol.">
        <title>The Global Catalogue of Microorganisms (GCM) 10K type strain sequencing project: providing services to taxonomists for standard genome sequencing and annotation.</title>
        <authorList>
            <consortium name="The Broad Institute Genomics Platform"/>
            <consortium name="The Broad Institute Genome Sequencing Center for Infectious Disease"/>
            <person name="Wu L."/>
            <person name="Ma J."/>
        </authorList>
    </citation>
    <scope>NUCLEOTIDE SEQUENCE [LARGE SCALE GENOMIC DNA]</scope>
    <source>
        <strain evidence="3">NBRC 108725</strain>
    </source>
</reference>
<organism evidence="2 3">
    <name type="scientific">Naasia aerilata</name>
    <dbReference type="NCBI Taxonomy" id="1162966"/>
    <lineage>
        <taxon>Bacteria</taxon>
        <taxon>Bacillati</taxon>
        <taxon>Actinomycetota</taxon>
        <taxon>Actinomycetes</taxon>
        <taxon>Micrococcales</taxon>
        <taxon>Microbacteriaceae</taxon>
        <taxon>Naasia</taxon>
    </lineage>
</organism>
<name>A0ABN6XJM9_9MICO</name>
<evidence type="ECO:0000313" key="2">
    <source>
        <dbReference type="EMBL" id="BDZ45109.1"/>
    </source>
</evidence>
<feature type="domain" description="Flagellar basal body rod protein N-terminal" evidence="1">
    <location>
        <begin position="7"/>
        <end position="37"/>
    </location>
</feature>
<dbReference type="InterPro" id="IPR001444">
    <property type="entry name" value="Flag_bb_rod_N"/>
</dbReference>